<dbReference type="EMBL" id="CADCWF010000031">
    <property type="protein sequence ID" value="CAA9539058.1"/>
    <property type="molecule type" value="Genomic_DNA"/>
</dbReference>
<gene>
    <name evidence="5" type="ORF">AVDCRST_MAG59-642</name>
</gene>
<organism evidence="5">
    <name type="scientific">uncultured Thermomicrobiales bacterium</name>
    <dbReference type="NCBI Taxonomy" id="1645740"/>
    <lineage>
        <taxon>Bacteria</taxon>
        <taxon>Pseudomonadati</taxon>
        <taxon>Thermomicrobiota</taxon>
        <taxon>Thermomicrobia</taxon>
        <taxon>Thermomicrobiales</taxon>
        <taxon>environmental samples</taxon>
    </lineage>
</organism>
<dbReference type="AlphaFoldDB" id="A0A6J4U5D2"/>
<dbReference type="InterPro" id="IPR046348">
    <property type="entry name" value="SIS_dom_sf"/>
</dbReference>
<evidence type="ECO:0000256" key="3">
    <source>
        <dbReference type="ARBA" id="ARBA00016090"/>
    </source>
</evidence>
<dbReference type="EC" id="2.6.1.16" evidence="2"/>
<dbReference type="PROSITE" id="PS51464">
    <property type="entry name" value="SIS"/>
    <property type="match status" value="2"/>
</dbReference>
<sequence>MSAPVTGSKMYETIHRQPADLNRLLAEGWDQAQQAVDLIGTAERIVLTGIGTSYHAALVGAWLLGAAGIDARAVSSFDFARYPEHVPLGVDDAVIVMAHTGVKRFSAEAMAAAAQGGATIVSVGSLAAVHQGSLLTLRTTEREQSAAYTSSHLCAMAVLAQVATELGERREAPGIAGFREALEALPELVAGLLAREAEVAPVAAYAVDHRTYVAGAGPNEATALEAVIKVREAAYGQIDGLAAEQFLHGPMVAFNGSDLLAMVNVPGRATDRTASIAAVGAAMGGKLWIVGERIDLAAATTFALPAVPELLSPLLAVVPMQLLACQMAGLKGINPDTFRRDDERYKEAFGLVKL</sequence>
<evidence type="ECO:0000256" key="2">
    <source>
        <dbReference type="ARBA" id="ARBA00012916"/>
    </source>
</evidence>
<evidence type="ECO:0000259" key="4">
    <source>
        <dbReference type="PROSITE" id="PS51464"/>
    </source>
</evidence>
<proteinExistence type="predicted"/>
<dbReference type="InterPro" id="IPR035490">
    <property type="entry name" value="GlmS/FrlB_SIS"/>
</dbReference>
<evidence type="ECO:0000313" key="5">
    <source>
        <dbReference type="EMBL" id="CAA9539058.1"/>
    </source>
</evidence>
<dbReference type="GO" id="GO:0006047">
    <property type="term" value="P:UDP-N-acetylglucosamine metabolic process"/>
    <property type="evidence" value="ECO:0007669"/>
    <property type="project" value="TreeGrafter"/>
</dbReference>
<dbReference type="PANTHER" id="PTHR10937">
    <property type="entry name" value="GLUCOSAMINE--FRUCTOSE-6-PHOSPHATE AMINOTRANSFERASE, ISOMERIZING"/>
    <property type="match status" value="1"/>
</dbReference>
<reference evidence="5" key="1">
    <citation type="submission" date="2020-02" db="EMBL/GenBank/DDBJ databases">
        <authorList>
            <person name="Meier V. D."/>
        </authorList>
    </citation>
    <scope>NUCLEOTIDE SEQUENCE</scope>
    <source>
        <strain evidence="5">AVDCRST_MAG59</strain>
    </source>
</reference>
<dbReference type="InterPro" id="IPR001347">
    <property type="entry name" value="SIS_dom"/>
</dbReference>
<feature type="domain" description="SIS" evidence="4">
    <location>
        <begin position="199"/>
        <end position="338"/>
    </location>
</feature>
<dbReference type="GO" id="GO:0006487">
    <property type="term" value="P:protein N-linked glycosylation"/>
    <property type="evidence" value="ECO:0007669"/>
    <property type="project" value="TreeGrafter"/>
</dbReference>
<keyword evidence="5" id="KW-0032">Aminotransferase</keyword>
<accession>A0A6J4U5D2</accession>
<dbReference type="CDD" id="cd05009">
    <property type="entry name" value="SIS_GlmS_GlmD_2"/>
    <property type="match status" value="1"/>
</dbReference>
<dbReference type="PANTHER" id="PTHR10937:SF0">
    <property type="entry name" value="GLUTAMINE--FRUCTOSE-6-PHOSPHATE TRANSAMINASE (ISOMERIZING)"/>
    <property type="match status" value="1"/>
</dbReference>
<dbReference type="Gene3D" id="3.40.50.10490">
    <property type="entry name" value="Glucose-6-phosphate isomerase like protein, domain 1"/>
    <property type="match status" value="2"/>
</dbReference>
<name>A0A6J4U5D2_9BACT</name>
<protein>
    <recommendedName>
        <fullName evidence="3">Glutamine--fructose-6-phosphate aminotransferase [isomerizing]</fullName>
        <ecNumber evidence="2">2.6.1.16</ecNumber>
    </recommendedName>
</protein>
<keyword evidence="5" id="KW-0808">Transferase</keyword>
<dbReference type="GO" id="GO:0004360">
    <property type="term" value="F:glutamine-fructose-6-phosphate transaminase (isomerizing) activity"/>
    <property type="evidence" value="ECO:0007669"/>
    <property type="project" value="UniProtKB-EC"/>
</dbReference>
<feature type="domain" description="SIS" evidence="4">
    <location>
        <begin position="35"/>
        <end position="172"/>
    </location>
</feature>
<dbReference type="SUPFAM" id="SSF53697">
    <property type="entry name" value="SIS domain"/>
    <property type="match status" value="1"/>
</dbReference>
<evidence type="ECO:0000256" key="1">
    <source>
        <dbReference type="ARBA" id="ARBA00001031"/>
    </source>
</evidence>
<dbReference type="GO" id="GO:0097367">
    <property type="term" value="F:carbohydrate derivative binding"/>
    <property type="evidence" value="ECO:0007669"/>
    <property type="project" value="InterPro"/>
</dbReference>
<dbReference type="GO" id="GO:0006002">
    <property type="term" value="P:fructose 6-phosphate metabolic process"/>
    <property type="evidence" value="ECO:0007669"/>
    <property type="project" value="TreeGrafter"/>
</dbReference>
<comment type="catalytic activity">
    <reaction evidence="1">
        <text>D-fructose 6-phosphate + L-glutamine = D-glucosamine 6-phosphate + L-glutamate</text>
        <dbReference type="Rhea" id="RHEA:13237"/>
        <dbReference type="ChEBI" id="CHEBI:29985"/>
        <dbReference type="ChEBI" id="CHEBI:58359"/>
        <dbReference type="ChEBI" id="CHEBI:58725"/>
        <dbReference type="ChEBI" id="CHEBI:61527"/>
        <dbReference type="EC" id="2.6.1.16"/>
    </reaction>
</comment>